<reference evidence="2" key="1">
    <citation type="journal article" date="2019" name="Int. J. Syst. Evol. Microbiol.">
        <title>The Global Catalogue of Microorganisms (GCM) 10K type strain sequencing project: providing services to taxonomists for standard genome sequencing and annotation.</title>
        <authorList>
            <consortium name="The Broad Institute Genomics Platform"/>
            <consortium name="The Broad Institute Genome Sequencing Center for Infectious Disease"/>
            <person name="Wu L."/>
            <person name="Ma J."/>
        </authorList>
    </citation>
    <scope>NUCLEOTIDE SEQUENCE [LARGE SCALE GENOMIC DNA]</scope>
    <source>
        <strain evidence="2">JCM 17705</strain>
    </source>
</reference>
<keyword evidence="2" id="KW-1185">Reference proteome</keyword>
<evidence type="ECO:0000313" key="1">
    <source>
        <dbReference type="EMBL" id="GAA4306954.1"/>
    </source>
</evidence>
<sequence length="779" mass="90288">MHTEILEINENVCVTCQVDTRLSFNALINHLEDRVKTEHPIKAQFYKFLLDKLNQLSTSDIDITIANVEKYQEVLVLIYTILTPLVASEKDFFWAMSTPVPDKIFFSTDAFYNFYTDHKFHQRDENESTADTIEKKQIQFIYQLILKKFYNFTSAFKNEKLYTYTDPETGLNRYYSIQADTQFIDVKVNGELPELDFEEIATVMQAGKEIEVLAQLLPLNKFKLEGFTIITMEDITQNHAIHKIRSALVNHTYEREAYTPIIESLRTLAGNSKVHFGLMPFLTVNDKLVVDSNACDDSILVIASRKAGIDDQVFYDLVEEYRKDPKPIFYNKITEERTHDSQFLKIISAAGIYSYTLIPIFHNNKLAGVMELYSDHELVIDEVLLSKLKTAIPLLAQLFKYSIDAFNAQIDAVLKDKFTSLQPSVQWKFNEVALNYIRELNDTQQIPEIETVMFENTYPLFGAVDIRNSTIERNIALQQDLKALLLVLIETLKSIKEHVVLSLIDKLIYNTEEWLIRIGDYTSTNDEIMLSGFLQGEVEPFLKHVKESKSVATPAVDAYFDAVKEESGIGFQKRRELEASMQLINTSVSHYLDTAQSTLQESYPCYFSKFRTDGVEYDIYIGQSIAPERRFSNMYLKNLRLWQIRSMADIARITEGLSHKMEKPLYTTQLIFIHSNPINISFRNDERRFDVEGAYNIRYEIVKKRIDKVLIKGTTERLTQPDKIALVYFHQQEEFEYLEYIQYLQEQGSLTSEVEKLDLEELQGVSGLKALRVGVNYKK</sequence>
<dbReference type="EMBL" id="BAABFT010000001">
    <property type="protein sequence ID" value="GAA4306954.1"/>
    <property type="molecule type" value="Genomic_DNA"/>
</dbReference>
<name>A0ABP8FM18_9SPHI</name>
<comment type="caution">
    <text evidence="1">The sequence shown here is derived from an EMBL/GenBank/DDBJ whole genome shotgun (WGS) entry which is preliminary data.</text>
</comment>
<proteinExistence type="predicted"/>
<evidence type="ECO:0008006" key="3">
    <source>
        <dbReference type="Google" id="ProtNLM"/>
    </source>
</evidence>
<protein>
    <recommendedName>
        <fullName evidence="3">GAF domain-containing protein</fullName>
    </recommendedName>
</protein>
<accession>A0ABP8FM18</accession>
<dbReference type="SUPFAM" id="SSF55781">
    <property type="entry name" value="GAF domain-like"/>
    <property type="match status" value="1"/>
</dbReference>
<dbReference type="RefSeq" id="WP_345208949.1">
    <property type="nucleotide sequence ID" value="NZ_BAABFT010000001.1"/>
</dbReference>
<gene>
    <name evidence="1" type="ORF">GCM10023149_00400</name>
</gene>
<dbReference type="Proteomes" id="UP001500582">
    <property type="component" value="Unassembled WGS sequence"/>
</dbReference>
<evidence type="ECO:0000313" key="2">
    <source>
        <dbReference type="Proteomes" id="UP001500582"/>
    </source>
</evidence>
<organism evidence="1 2">
    <name type="scientific">Mucilaginibacter gynuensis</name>
    <dbReference type="NCBI Taxonomy" id="1302236"/>
    <lineage>
        <taxon>Bacteria</taxon>
        <taxon>Pseudomonadati</taxon>
        <taxon>Bacteroidota</taxon>
        <taxon>Sphingobacteriia</taxon>
        <taxon>Sphingobacteriales</taxon>
        <taxon>Sphingobacteriaceae</taxon>
        <taxon>Mucilaginibacter</taxon>
    </lineage>
</organism>